<dbReference type="AlphaFoldDB" id="Q0W8B1"/>
<keyword evidence="7" id="KW-1185">Reference proteome</keyword>
<feature type="transmembrane region" description="Helical" evidence="5">
    <location>
        <begin position="61"/>
        <end position="83"/>
    </location>
</feature>
<dbReference type="Proteomes" id="UP000000663">
    <property type="component" value="Chromosome"/>
</dbReference>
<dbReference type="Gene3D" id="1.20.1280.290">
    <property type="match status" value="1"/>
</dbReference>
<evidence type="ECO:0000256" key="3">
    <source>
        <dbReference type="ARBA" id="ARBA00022989"/>
    </source>
</evidence>
<feature type="transmembrane region" description="Helical" evidence="5">
    <location>
        <begin position="36"/>
        <end position="55"/>
    </location>
</feature>
<dbReference type="Pfam" id="PF04193">
    <property type="entry name" value="PQ-loop"/>
    <property type="match status" value="1"/>
</dbReference>
<keyword evidence="2 5" id="KW-0812">Transmembrane</keyword>
<dbReference type="STRING" id="351160.LRC423"/>
<dbReference type="RefSeq" id="WP_012037110.1">
    <property type="nucleotide sequence ID" value="NC_009464.1"/>
</dbReference>
<keyword evidence="4 5" id="KW-0472">Membrane</keyword>
<dbReference type="KEGG" id="rci:LRC423"/>
<evidence type="ECO:0000313" key="7">
    <source>
        <dbReference type="Proteomes" id="UP000000663"/>
    </source>
</evidence>
<comment type="subcellular location">
    <subcellularLocation>
        <location evidence="1">Membrane</location>
        <topology evidence="1">Multi-pass membrane protein</topology>
    </subcellularLocation>
</comment>
<sequence length="101" mass="11176">MVGYSEIGIFGSLLLASAFFPQAYRLFKTKSAKDISLYYPLILFTGSLCLTIYGYGINDLIVFMLNLYATICNLSLVLLKIYYDRFGGVASGQGKEMGLSE</sequence>
<evidence type="ECO:0000256" key="4">
    <source>
        <dbReference type="ARBA" id="ARBA00023136"/>
    </source>
</evidence>
<protein>
    <submittedName>
        <fullName evidence="6">Uncharacterized protein</fullName>
    </submittedName>
</protein>
<reference evidence="6 7" key="1">
    <citation type="journal article" date="2006" name="Science">
        <title>Genome of rice cluster I archaea -- the key methane producers in the rice rhizosphere.</title>
        <authorList>
            <person name="Erkel C."/>
            <person name="Kube M."/>
            <person name="Reinhardt R."/>
            <person name="Liesack W."/>
        </authorList>
    </citation>
    <scope>NUCLEOTIDE SEQUENCE [LARGE SCALE GENOMIC DNA]</scope>
    <source>
        <strain evidence="7">DSM 22066 / NBRC 105507 / MRE50</strain>
    </source>
</reference>
<dbReference type="GeneID" id="5144708"/>
<dbReference type="eggNOG" id="arCOG05022">
    <property type="taxonomic scope" value="Archaea"/>
</dbReference>
<evidence type="ECO:0000256" key="5">
    <source>
        <dbReference type="SAM" id="Phobius"/>
    </source>
</evidence>
<dbReference type="EMBL" id="AM114193">
    <property type="protein sequence ID" value="CAJ35382.1"/>
    <property type="molecule type" value="Genomic_DNA"/>
</dbReference>
<dbReference type="OrthoDB" id="146108at2157"/>
<accession>Q0W8B1</accession>
<dbReference type="InterPro" id="IPR006603">
    <property type="entry name" value="PQ-loop_rpt"/>
</dbReference>
<proteinExistence type="predicted"/>
<evidence type="ECO:0000313" key="6">
    <source>
        <dbReference type="EMBL" id="CAJ35382.1"/>
    </source>
</evidence>
<organism evidence="6 7">
    <name type="scientific">Methanocella arvoryzae (strain DSM 22066 / NBRC 105507 / MRE50)</name>
    <dbReference type="NCBI Taxonomy" id="351160"/>
    <lineage>
        <taxon>Archaea</taxon>
        <taxon>Methanobacteriati</taxon>
        <taxon>Methanobacteriota</taxon>
        <taxon>Stenosarchaea group</taxon>
        <taxon>Methanomicrobia</taxon>
        <taxon>Methanocellales</taxon>
        <taxon>Methanocellaceae</taxon>
        <taxon>Methanocella</taxon>
    </lineage>
</organism>
<feature type="transmembrane region" description="Helical" evidence="5">
    <location>
        <begin position="6"/>
        <end position="24"/>
    </location>
</feature>
<dbReference type="GO" id="GO:0016020">
    <property type="term" value="C:membrane"/>
    <property type="evidence" value="ECO:0007669"/>
    <property type="project" value="UniProtKB-SubCell"/>
</dbReference>
<evidence type="ECO:0000256" key="2">
    <source>
        <dbReference type="ARBA" id="ARBA00022692"/>
    </source>
</evidence>
<keyword evidence="3 5" id="KW-1133">Transmembrane helix</keyword>
<evidence type="ECO:0000256" key="1">
    <source>
        <dbReference type="ARBA" id="ARBA00004141"/>
    </source>
</evidence>
<name>Q0W8B1_METAR</name>
<gene>
    <name evidence="6" type="ORF">LRC423</name>
</gene>